<dbReference type="Ensembl" id="ENSPCOT00000004763.1">
    <property type="protein sequence ID" value="ENSPCOP00000001335.1"/>
    <property type="gene ID" value="ENSPCOG00000004263.1"/>
</dbReference>
<dbReference type="PANTHER" id="PTHR15526">
    <property type="entry name" value="MUSKELIN"/>
    <property type="match status" value="1"/>
</dbReference>
<dbReference type="InterPro" id="IPR010565">
    <property type="entry name" value="Muskelin_N"/>
</dbReference>
<dbReference type="Gene3D" id="2.60.120.260">
    <property type="entry name" value="Galactose-binding domain-like"/>
    <property type="match status" value="1"/>
</dbReference>
<dbReference type="AlphaFoldDB" id="A0A2K6EHX9"/>
<proteinExistence type="predicted"/>
<sequence length="87" mass="10175">LNNPLFFSHSGLKNDYNKETFTLKHKIDEQMFPCRFIKIVPLLSWGPSFNFSIWYVELSGIDDPDVVQPCLNWYSKVGCILKSQLYV</sequence>
<name>A0A2K6EHX9_PROCO</name>
<dbReference type="Pfam" id="PF06588">
    <property type="entry name" value="Muskelin_N"/>
    <property type="match status" value="1"/>
</dbReference>
<dbReference type="PANTHER" id="PTHR15526:SF5">
    <property type="entry name" value="MUSKELIN"/>
    <property type="match status" value="1"/>
</dbReference>
<organism evidence="3 4">
    <name type="scientific">Propithecus coquereli</name>
    <name type="common">Coquerel's sifaka</name>
    <name type="synonym">Propithecus verreauxi coquereli</name>
    <dbReference type="NCBI Taxonomy" id="379532"/>
    <lineage>
        <taxon>Eukaryota</taxon>
        <taxon>Metazoa</taxon>
        <taxon>Chordata</taxon>
        <taxon>Craniata</taxon>
        <taxon>Vertebrata</taxon>
        <taxon>Euteleostomi</taxon>
        <taxon>Mammalia</taxon>
        <taxon>Eutheria</taxon>
        <taxon>Euarchontoglires</taxon>
        <taxon>Primates</taxon>
        <taxon>Strepsirrhini</taxon>
        <taxon>Lemuriformes</taxon>
        <taxon>Indriidae</taxon>
        <taxon>Propithecus</taxon>
    </lineage>
</organism>
<dbReference type="GeneTree" id="ENSGT00390000001702"/>
<dbReference type="InterPro" id="IPR052456">
    <property type="entry name" value="CTLH_complex_component"/>
</dbReference>
<evidence type="ECO:0000256" key="1">
    <source>
        <dbReference type="ARBA" id="ARBA00022737"/>
    </source>
</evidence>
<dbReference type="GO" id="GO:0005737">
    <property type="term" value="C:cytoplasm"/>
    <property type="evidence" value="ECO:0007669"/>
    <property type="project" value="TreeGrafter"/>
</dbReference>
<evidence type="ECO:0000259" key="2">
    <source>
        <dbReference type="Pfam" id="PF06588"/>
    </source>
</evidence>
<keyword evidence="4" id="KW-1185">Reference proteome</keyword>
<protein>
    <recommendedName>
        <fullName evidence="2">Muskelin N-terminal domain-containing protein</fullName>
    </recommendedName>
</protein>
<feature type="domain" description="Muskelin N-terminal" evidence="2">
    <location>
        <begin position="9"/>
        <end position="77"/>
    </location>
</feature>
<dbReference type="Proteomes" id="UP000233160">
    <property type="component" value="Unassembled WGS sequence"/>
</dbReference>
<keyword evidence="1" id="KW-0677">Repeat</keyword>
<reference evidence="3" key="1">
    <citation type="submission" date="2025-08" db="UniProtKB">
        <authorList>
            <consortium name="Ensembl"/>
        </authorList>
    </citation>
    <scope>IDENTIFICATION</scope>
</reference>
<accession>A0A2K6EHX9</accession>
<evidence type="ECO:0000313" key="4">
    <source>
        <dbReference type="Proteomes" id="UP000233160"/>
    </source>
</evidence>
<reference evidence="3" key="2">
    <citation type="submission" date="2025-09" db="UniProtKB">
        <authorList>
            <consortium name="Ensembl"/>
        </authorList>
    </citation>
    <scope>IDENTIFICATION</scope>
</reference>
<evidence type="ECO:0000313" key="3">
    <source>
        <dbReference type="Ensembl" id="ENSPCOP00000001335.1"/>
    </source>
</evidence>
<dbReference type="STRING" id="379532.ENSPCOP00000001335"/>